<sequence length="324" mass="36794">MSSNSTRNSTRRGRGNAGPSVHSVAAGHVQQANITPRSQAVNQVTDSELENRIIDLLVAIQSRVGNVYDNDNASTIAILDVINTQQLSAVSHAPASGSVLIPLTGQNPSNKMNVIVLRFINERMWKRNFISNDLVLIAENEAKKRWNTNERSDHFDNVEVINYLRDYILSQPMTASVWSGLVVEKIKNNYKYIYWIVNMTSAQATAKNRKACSNSRCVEIHLHHLRVYNDNWQIIDRKMGYKQGNLDEKAYECYIEKDVMSDRESDSKLNRLLGISDKIMQTNDELQVTTTSKSQMIRYLTSIKDTSVPHHLSAMIPEWAIQNK</sequence>
<dbReference type="AlphaFoldDB" id="A0A167JG90"/>
<evidence type="ECO:0000313" key="3">
    <source>
        <dbReference type="Proteomes" id="UP000077315"/>
    </source>
</evidence>
<dbReference type="Proteomes" id="UP000077315">
    <property type="component" value="Unassembled WGS sequence"/>
</dbReference>
<evidence type="ECO:0000256" key="1">
    <source>
        <dbReference type="SAM" id="MobiDB-lite"/>
    </source>
</evidence>
<evidence type="ECO:0000313" key="2">
    <source>
        <dbReference type="EMBL" id="OAD65927.1"/>
    </source>
</evidence>
<reference evidence="3" key="1">
    <citation type="submission" date="2015-06" db="EMBL/GenBank/DDBJ databases">
        <title>Expansion of signal transduction pathways in fungi by whole-genome duplication.</title>
        <authorList>
            <consortium name="DOE Joint Genome Institute"/>
            <person name="Corrochano L.M."/>
            <person name="Kuo A."/>
            <person name="Marcet-Houben M."/>
            <person name="Polaino S."/>
            <person name="Salamov A."/>
            <person name="Villalobos J.M."/>
            <person name="Alvarez M.I."/>
            <person name="Avalos J."/>
            <person name="Benito E.P."/>
            <person name="Benoit I."/>
            <person name="Burger G."/>
            <person name="Camino L.P."/>
            <person name="Canovas D."/>
            <person name="Cerda-Olmedo E."/>
            <person name="Cheng J.-F."/>
            <person name="Dominguez A."/>
            <person name="Elias M."/>
            <person name="Eslava A.P."/>
            <person name="Glaser F."/>
            <person name="Grimwood J."/>
            <person name="Gutierrez G."/>
            <person name="Heitman J."/>
            <person name="Henrissat B."/>
            <person name="Iturriaga E.A."/>
            <person name="Lang B.F."/>
            <person name="Lavin J.L."/>
            <person name="Lee S."/>
            <person name="Li W."/>
            <person name="Lindquist E."/>
            <person name="Lopez-Garcia S."/>
            <person name="Luque E.M."/>
            <person name="Marcos A.T."/>
            <person name="Martin J."/>
            <person name="McCluskey K."/>
            <person name="Medina H.R."/>
            <person name="Miralles-Duran A."/>
            <person name="Miyazaki A."/>
            <person name="Munoz-Torres E."/>
            <person name="Oguiza J.A."/>
            <person name="Ohm R."/>
            <person name="Olmedo M."/>
            <person name="Orejas M."/>
            <person name="Ortiz-Castellanos L."/>
            <person name="Pisabarro A.G."/>
            <person name="Rodriguez-Romero J."/>
            <person name="Ruiz-Herrera J."/>
            <person name="Ruiz-Vazquez R."/>
            <person name="Sanz C."/>
            <person name="Schackwitz W."/>
            <person name="Schmutz J."/>
            <person name="Shahriari M."/>
            <person name="Shelest E."/>
            <person name="Silva-Franco F."/>
            <person name="Soanes D."/>
            <person name="Syed K."/>
            <person name="Tagua V.G."/>
            <person name="Talbot N.J."/>
            <person name="Thon M."/>
            <person name="De vries R.P."/>
            <person name="Wiebenga A."/>
            <person name="Yadav J.S."/>
            <person name="Braun E.L."/>
            <person name="Baker S."/>
            <person name="Garre V."/>
            <person name="Horwitz B."/>
            <person name="Torres-Martinez S."/>
            <person name="Idnurm A."/>
            <person name="Herrera-Estrella A."/>
            <person name="Gabaldon T."/>
            <person name="Grigoriev I.V."/>
        </authorList>
    </citation>
    <scope>NUCLEOTIDE SEQUENCE [LARGE SCALE GENOMIC DNA]</scope>
    <source>
        <strain evidence="3">NRRL 1555(-)</strain>
    </source>
</reference>
<organism evidence="2 3">
    <name type="scientific">Phycomyces blakesleeanus (strain ATCC 8743b / DSM 1359 / FGSC 10004 / NBRC 33097 / NRRL 1555)</name>
    <dbReference type="NCBI Taxonomy" id="763407"/>
    <lineage>
        <taxon>Eukaryota</taxon>
        <taxon>Fungi</taxon>
        <taxon>Fungi incertae sedis</taxon>
        <taxon>Mucoromycota</taxon>
        <taxon>Mucoromycotina</taxon>
        <taxon>Mucoromycetes</taxon>
        <taxon>Mucorales</taxon>
        <taxon>Phycomycetaceae</taxon>
        <taxon>Phycomyces</taxon>
    </lineage>
</organism>
<dbReference type="InParanoid" id="A0A167JG90"/>
<keyword evidence="3" id="KW-1185">Reference proteome</keyword>
<dbReference type="RefSeq" id="XP_018283967.1">
    <property type="nucleotide sequence ID" value="XM_018433037.1"/>
</dbReference>
<gene>
    <name evidence="2" type="ORF">PHYBLDRAFT_152954</name>
</gene>
<dbReference type="EMBL" id="KV441007">
    <property type="protein sequence ID" value="OAD65927.1"/>
    <property type="molecule type" value="Genomic_DNA"/>
</dbReference>
<name>A0A167JG90_PHYB8</name>
<feature type="region of interest" description="Disordered" evidence="1">
    <location>
        <begin position="1"/>
        <end position="22"/>
    </location>
</feature>
<proteinExistence type="predicted"/>
<dbReference type="GeneID" id="28993943"/>
<accession>A0A167JG90</accession>
<dbReference type="VEuPathDB" id="FungiDB:PHYBLDRAFT_152954"/>
<protein>
    <submittedName>
        <fullName evidence="2">Uncharacterized protein</fullName>
    </submittedName>
</protein>